<dbReference type="AlphaFoldDB" id="A0A7S9LP03"/>
<dbReference type="Proteomes" id="UP000594800">
    <property type="component" value="Chromosome"/>
</dbReference>
<dbReference type="PANTHER" id="PTHR22572">
    <property type="entry name" value="SUGAR-1-PHOSPHATE GUANYL TRANSFERASE"/>
    <property type="match status" value="1"/>
</dbReference>
<dbReference type="InterPro" id="IPR005835">
    <property type="entry name" value="NTP_transferase_dom"/>
</dbReference>
<dbReference type="Pfam" id="PF00483">
    <property type="entry name" value="NTP_transferase"/>
    <property type="match status" value="1"/>
</dbReference>
<reference evidence="2 3" key="1">
    <citation type="submission" date="2020-11" db="EMBL/GenBank/DDBJ databases">
        <title>Description of Pontivivens ytuae sp. nov. isolated from deep sea sediment of Mariana Trench.</title>
        <authorList>
            <person name="Wang Z."/>
            <person name="Sun Q.-L."/>
            <person name="Xu X.-D."/>
            <person name="Tang Y.-Z."/>
            <person name="Zhang J."/>
        </authorList>
    </citation>
    <scope>NUCLEOTIDE SEQUENCE [LARGE SCALE GENOMIC DNA]</scope>
    <source>
        <strain evidence="2 3">MT2928</strain>
    </source>
</reference>
<dbReference type="KEGG" id="poz:I0K15_12430"/>
<accession>A0A7S9LP03</accession>
<protein>
    <submittedName>
        <fullName evidence="2">Nucleotidyltransferase family protein</fullName>
    </submittedName>
</protein>
<dbReference type="InterPro" id="IPR029044">
    <property type="entry name" value="Nucleotide-diphossugar_trans"/>
</dbReference>
<dbReference type="SUPFAM" id="SSF53448">
    <property type="entry name" value="Nucleotide-diphospho-sugar transferases"/>
    <property type="match status" value="1"/>
</dbReference>
<evidence type="ECO:0000259" key="1">
    <source>
        <dbReference type="Pfam" id="PF00483"/>
    </source>
</evidence>
<gene>
    <name evidence="2" type="ORF">I0K15_12430</name>
</gene>
<evidence type="ECO:0000313" key="3">
    <source>
        <dbReference type="Proteomes" id="UP000594800"/>
    </source>
</evidence>
<dbReference type="Gene3D" id="3.90.550.10">
    <property type="entry name" value="Spore Coat Polysaccharide Biosynthesis Protein SpsA, Chain A"/>
    <property type="match status" value="1"/>
</dbReference>
<dbReference type="InterPro" id="IPR050486">
    <property type="entry name" value="Mannose-1P_guanyltransferase"/>
</dbReference>
<dbReference type="RefSeq" id="WP_196101830.1">
    <property type="nucleotide sequence ID" value="NZ_CP064942.1"/>
</dbReference>
<keyword evidence="3" id="KW-1185">Reference proteome</keyword>
<keyword evidence="2" id="KW-0808">Transferase</keyword>
<evidence type="ECO:0000313" key="2">
    <source>
        <dbReference type="EMBL" id="QPH52619.1"/>
    </source>
</evidence>
<dbReference type="CDD" id="cd04181">
    <property type="entry name" value="NTP_transferase"/>
    <property type="match status" value="1"/>
</dbReference>
<organism evidence="2 3">
    <name type="scientific">Pontivivens ytuae</name>
    <dbReference type="NCBI Taxonomy" id="2789856"/>
    <lineage>
        <taxon>Bacteria</taxon>
        <taxon>Pseudomonadati</taxon>
        <taxon>Pseudomonadota</taxon>
        <taxon>Alphaproteobacteria</taxon>
        <taxon>Rhodobacterales</taxon>
        <taxon>Paracoccaceae</taxon>
        <taxon>Pontivivens</taxon>
    </lineage>
</organism>
<dbReference type="EMBL" id="CP064942">
    <property type="protein sequence ID" value="QPH52619.1"/>
    <property type="molecule type" value="Genomic_DNA"/>
</dbReference>
<feature type="domain" description="Nucleotidyl transferase" evidence="1">
    <location>
        <begin position="3"/>
        <end position="230"/>
    </location>
</feature>
<dbReference type="GO" id="GO:0016740">
    <property type="term" value="F:transferase activity"/>
    <property type="evidence" value="ECO:0007669"/>
    <property type="project" value="UniProtKB-KW"/>
</dbReference>
<name>A0A7S9LP03_9RHOB</name>
<proteinExistence type="predicted"/>
<sequence length="236" mass="26167">MHALLLAAGVGSRLRPITDTTPKCLVPIHGRPLLDYWFDLLLGTHAIERVLLNTHYLAHQVHRHVEGSRWQSRVDLVHEAELLGTGGTLLANRDYFGSSDFLIAHADNLTDFDPHWLITQHRARMPNVVMTMLAFRTDDPSSCGILECDADGIVQAFHEKVPDPPGNLANGAVYVVTPEIATHAASLGRPIIDLSTEVIPHFLGRILAVETSGYHRDIGNPESLQRAHEEFHPSRP</sequence>